<evidence type="ECO:0000259" key="4">
    <source>
        <dbReference type="Pfam" id="PF07638"/>
    </source>
</evidence>
<dbReference type="NCBIfam" id="TIGR02999">
    <property type="entry name" value="Sig-70_X6"/>
    <property type="match status" value="1"/>
</dbReference>
<dbReference type="InterPro" id="IPR013324">
    <property type="entry name" value="RNA_pol_sigma_r3/r4-like"/>
</dbReference>
<dbReference type="AlphaFoldDB" id="A0A956SFA5"/>
<keyword evidence="3" id="KW-0804">Transcription</keyword>
<protein>
    <submittedName>
        <fullName evidence="5">Sigma-70 family RNA polymerase sigma factor</fullName>
    </submittedName>
</protein>
<proteinExistence type="predicted"/>
<evidence type="ECO:0000313" key="6">
    <source>
        <dbReference type="Proteomes" id="UP000739538"/>
    </source>
</evidence>
<dbReference type="EMBL" id="JAGQHS010000087">
    <property type="protein sequence ID" value="MCA9757204.1"/>
    <property type="molecule type" value="Genomic_DNA"/>
</dbReference>
<dbReference type="SUPFAM" id="SSF88659">
    <property type="entry name" value="Sigma3 and sigma4 domains of RNA polymerase sigma factors"/>
    <property type="match status" value="1"/>
</dbReference>
<accession>A0A956SFA5</accession>
<dbReference type="Pfam" id="PF07638">
    <property type="entry name" value="Sigma70_ECF"/>
    <property type="match status" value="1"/>
</dbReference>
<organism evidence="5 6">
    <name type="scientific">Eiseniibacteriota bacterium</name>
    <dbReference type="NCBI Taxonomy" id="2212470"/>
    <lineage>
        <taxon>Bacteria</taxon>
        <taxon>Candidatus Eiseniibacteriota</taxon>
    </lineage>
</organism>
<name>A0A956SFA5_UNCEI</name>
<dbReference type="PANTHER" id="PTHR43133">
    <property type="entry name" value="RNA POLYMERASE ECF-TYPE SIGMA FACTO"/>
    <property type="match status" value="1"/>
</dbReference>
<dbReference type="InterPro" id="IPR014284">
    <property type="entry name" value="RNA_pol_sigma-70_dom"/>
</dbReference>
<keyword evidence="1" id="KW-0805">Transcription regulation</keyword>
<dbReference type="GO" id="GO:0016987">
    <property type="term" value="F:sigma factor activity"/>
    <property type="evidence" value="ECO:0007669"/>
    <property type="project" value="UniProtKB-KW"/>
</dbReference>
<reference evidence="5" key="2">
    <citation type="journal article" date="2021" name="Microbiome">
        <title>Successional dynamics and alternative stable states in a saline activated sludge microbial community over 9 years.</title>
        <authorList>
            <person name="Wang Y."/>
            <person name="Ye J."/>
            <person name="Ju F."/>
            <person name="Liu L."/>
            <person name="Boyd J.A."/>
            <person name="Deng Y."/>
            <person name="Parks D.H."/>
            <person name="Jiang X."/>
            <person name="Yin X."/>
            <person name="Woodcroft B.J."/>
            <person name="Tyson G.W."/>
            <person name="Hugenholtz P."/>
            <person name="Polz M.F."/>
            <person name="Zhang T."/>
        </authorList>
    </citation>
    <scope>NUCLEOTIDE SEQUENCE</scope>
    <source>
        <strain evidence="5">HKST-UBA02</strain>
    </source>
</reference>
<dbReference type="Gene3D" id="1.10.10.10">
    <property type="entry name" value="Winged helix-like DNA-binding domain superfamily/Winged helix DNA-binding domain"/>
    <property type="match status" value="1"/>
</dbReference>
<sequence>MENHALVPLLYEELRAIARRQLSGDRIASSLRPTELVHEAFLRLESSGIASPDDRNEVLALASTLMRNLLVDRARRRQTIKRGGDLIRVPLFDETASVPSSGWIDILALDRALTRLEDLDQRAAKVVQLRFFGGLTEAEIAAQMNITDRWVRKIWAHARAWLYRELSESDSLG</sequence>
<evidence type="ECO:0000313" key="5">
    <source>
        <dbReference type="EMBL" id="MCA9757204.1"/>
    </source>
</evidence>
<dbReference type="NCBIfam" id="TIGR02937">
    <property type="entry name" value="sigma70-ECF"/>
    <property type="match status" value="1"/>
</dbReference>
<evidence type="ECO:0000256" key="1">
    <source>
        <dbReference type="ARBA" id="ARBA00023015"/>
    </source>
</evidence>
<evidence type="ECO:0000256" key="2">
    <source>
        <dbReference type="ARBA" id="ARBA00023082"/>
    </source>
</evidence>
<gene>
    <name evidence="5" type="ORF">KDA27_15470</name>
</gene>
<comment type="caution">
    <text evidence="5">The sequence shown here is derived from an EMBL/GenBank/DDBJ whole genome shotgun (WGS) entry which is preliminary data.</text>
</comment>
<keyword evidence="2" id="KW-0731">Sigma factor</keyword>
<dbReference type="InterPro" id="IPR039425">
    <property type="entry name" value="RNA_pol_sigma-70-like"/>
</dbReference>
<dbReference type="InterPro" id="IPR036388">
    <property type="entry name" value="WH-like_DNA-bd_sf"/>
</dbReference>
<feature type="domain" description="RNA polymerase sigma-70 ECF-like HTH" evidence="4">
    <location>
        <begin position="5"/>
        <end position="167"/>
    </location>
</feature>
<dbReference type="InterPro" id="IPR053812">
    <property type="entry name" value="HTH_Sigma70_ECF-like"/>
</dbReference>
<dbReference type="GO" id="GO:0006352">
    <property type="term" value="P:DNA-templated transcription initiation"/>
    <property type="evidence" value="ECO:0007669"/>
    <property type="project" value="InterPro"/>
</dbReference>
<dbReference type="InterPro" id="IPR011517">
    <property type="entry name" value="RNA_pol_sigma70_ECF-like"/>
</dbReference>
<reference evidence="5" key="1">
    <citation type="submission" date="2020-04" db="EMBL/GenBank/DDBJ databases">
        <authorList>
            <person name="Zhang T."/>
        </authorList>
    </citation>
    <scope>NUCLEOTIDE SEQUENCE</scope>
    <source>
        <strain evidence="5">HKST-UBA02</strain>
    </source>
</reference>
<dbReference type="PANTHER" id="PTHR43133:SF39">
    <property type="entry name" value="SIMILAR TO RNA POLYMERASE SIGMA-E FACTOR"/>
    <property type="match status" value="1"/>
</dbReference>
<evidence type="ECO:0000256" key="3">
    <source>
        <dbReference type="ARBA" id="ARBA00023163"/>
    </source>
</evidence>
<dbReference type="Proteomes" id="UP000739538">
    <property type="component" value="Unassembled WGS sequence"/>
</dbReference>